<dbReference type="EMBL" id="LAZR01047428">
    <property type="protein sequence ID" value="KKK94245.1"/>
    <property type="molecule type" value="Genomic_DNA"/>
</dbReference>
<proteinExistence type="predicted"/>
<evidence type="ECO:0000313" key="1">
    <source>
        <dbReference type="EMBL" id="KKK94245.1"/>
    </source>
</evidence>
<protein>
    <submittedName>
        <fullName evidence="1">Uncharacterized protein</fullName>
    </submittedName>
</protein>
<feature type="non-terminal residue" evidence="1">
    <location>
        <position position="1"/>
    </location>
</feature>
<comment type="caution">
    <text evidence="1">The sequence shown here is derived from an EMBL/GenBank/DDBJ whole genome shotgun (WGS) entry which is preliminary data.</text>
</comment>
<gene>
    <name evidence="1" type="ORF">LCGC14_2684820</name>
</gene>
<accession>A0A0F9A7T0</accession>
<sequence length="33" mass="3349">LLGSEATQELFGIILAVGAEARSGGSDRAFVGR</sequence>
<dbReference type="AlphaFoldDB" id="A0A0F9A7T0"/>
<reference evidence="1" key="1">
    <citation type="journal article" date="2015" name="Nature">
        <title>Complex archaea that bridge the gap between prokaryotes and eukaryotes.</title>
        <authorList>
            <person name="Spang A."/>
            <person name="Saw J.H."/>
            <person name="Jorgensen S.L."/>
            <person name="Zaremba-Niedzwiedzka K."/>
            <person name="Martijn J."/>
            <person name="Lind A.E."/>
            <person name="van Eijk R."/>
            <person name="Schleper C."/>
            <person name="Guy L."/>
            <person name="Ettema T.J."/>
        </authorList>
    </citation>
    <scope>NUCLEOTIDE SEQUENCE</scope>
</reference>
<name>A0A0F9A7T0_9ZZZZ</name>
<organism evidence="1">
    <name type="scientific">marine sediment metagenome</name>
    <dbReference type="NCBI Taxonomy" id="412755"/>
    <lineage>
        <taxon>unclassified sequences</taxon>
        <taxon>metagenomes</taxon>
        <taxon>ecological metagenomes</taxon>
    </lineage>
</organism>